<dbReference type="Proteomes" id="UP000283841">
    <property type="component" value="Unassembled WGS sequence"/>
</dbReference>
<name>A0A443I5B0_BYSSP</name>
<accession>A0A443I5B0</accession>
<evidence type="ECO:0000256" key="1">
    <source>
        <dbReference type="SAM" id="MobiDB-lite"/>
    </source>
</evidence>
<dbReference type="AlphaFoldDB" id="A0A443I5B0"/>
<proteinExistence type="predicted"/>
<sequence>MAMSHYQDPSSRAANETGALAHRKDEGQSSDSLKLFRPRQELFQESPLERFLAPDGCSDPSYFARPALAEMGIPFGSSETIEVRKRAAKENAERVAKMAKHTSEK</sequence>
<dbReference type="VEuPathDB" id="FungiDB:C8Q69DRAFT_450183"/>
<gene>
    <name evidence="2" type="ORF">C8Q69DRAFT_450183</name>
</gene>
<dbReference type="STRING" id="264951.A0A443I5B0"/>
<organism evidence="2 3">
    <name type="scientific">Byssochlamys spectabilis</name>
    <name type="common">Paecilomyces variotii</name>
    <dbReference type="NCBI Taxonomy" id="264951"/>
    <lineage>
        <taxon>Eukaryota</taxon>
        <taxon>Fungi</taxon>
        <taxon>Dikarya</taxon>
        <taxon>Ascomycota</taxon>
        <taxon>Pezizomycotina</taxon>
        <taxon>Eurotiomycetes</taxon>
        <taxon>Eurotiomycetidae</taxon>
        <taxon>Eurotiales</taxon>
        <taxon>Thermoascaceae</taxon>
        <taxon>Paecilomyces</taxon>
    </lineage>
</organism>
<keyword evidence="3" id="KW-1185">Reference proteome</keyword>
<reference evidence="2 3" key="1">
    <citation type="journal article" date="2018" name="Front. Microbiol.">
        <title>Genomic and genetic insights into a cosmopolitan fungus, Paecilomyces variotii (Eurotiales).</title>
        <authorList>
            <person name="Urquhart A.S."/>
            <person name="Mondo S.J."/>
            <person name="Makela M.R."/>
            <person name="Hane J.K."/>
            <person name="Wiebenga A."/>
            <person name="He G."/>
            <person name="Mihaltcheva S."/>
            <person name="Pangilinan J."/>
            <person name="Lipzen A."/>
            <person name="Barry K."/>
            <person name="de Vries R.P."/>
            <person name="Grigoriev I.V."/>
            <person name="Idnurm A."/>
        </authorList>
    </citation>
    <scope>NUCLEOTIDE SEQUENCE [LARGE SCALE GENOMIC DNA]</scope>
    <source>
        <strain evidence="2 3">CBS 101075</strain>
    </source>
</reference>
<comment type="caution">
    <text evidence="2">The sequence shown here is derived from an EMBL/GenBank/DDBJ whole genome shotgun (WGS) entry which is preliminary data.</text>
</comment>
<dbReference type="GeneID" id="39598699"/>
<protein>
    <submittedName>
        <fullName evidence="2">Uncharacterized protein</fullName>
    </submittedName>
</protein>
<dbReference type="EMBL" id="RCNU01000001">
    <property type="protein sequence ID" value="RWQ99205.1"/>
    <property type="molecule type" value="Genomic_DNA"/>
</dbReference>
<dbReference type="RefSeq" id="XP_028488850.1">
    <property type="nucleotide sequence ID" value="XM_028629422.1"/>
</dbReference>
<evidence type="ECO:0000313" key="3">
    <source>
        <dbReference type="Proteomes" id="UP000283841"/>
    </source>
</evidence>
<feature type="region of interest" description="Disordered" evidence="1">
    <location>
        <begin position="1"/>
        <end position="36"/>
    </location>
</feature>
<evidence type="ECO:0000313" key="2">
    <source>
        <dbReference type="EMBL" id="RWQ99205.1"/>
    </source>
</evidence>